<evidence type="ECO:0000313" key="1">
    <source>
        <dbReference type="EMBL" id="VAW75053.1"/>
    </source>
</evidence>
<dbReference type="AlphaFoldDB" id="A0A3B0YFW3"/>
<proteinExistence type="predicted"/>
<evidence type="ECO:0008006" key="2">
    <source>
        <dbReference type="Google" id="ProtNLM"/>
    </source>
</evidence>
<organism evidence="1">
    <name type="scientific">hydrothermal vent metagenome</name>
    <dbReference type="NCBI Taxonomy" id="652676"/>
    <lineage>
        <taxon>unclassified sequences</taxon>
        <taxon>metagenomes</taxon>
        <taxon>ecological metagenomes</taxon>
    </lineage>
</organism>
<reference evidence="1" key="1">
    <citation type="submission" date="2018-06" db="EMBL/GenBank/DDBJ databases">
        <authorList>
            <person name="Zhirakovskaya E."/>
        </authorList>
    </citation>
    <scope>NUCLEOTIDE SEQUENCE</scope>
</reference>
<protein>
    <recommendedName>
        <fullName evidence="2">DUF5666 domain-containing protein</fullName>
    </recommendedName>
</protein>
<gene>
    <name evidence="1" type="ORF">MNBD_GAMMA15-1900</name>
</gene>
<sequence>MRTLKTLIAILFIALPTLSYAADNEPRFEFAGTVDRIDVENDAIIIGDMLFRISPGLTIRDTRQNVVNLGKLQNGMKVGINTYSRGEPSNAPLYVNEVQIFRSNVNLRDIADN</sequence>
<dbReference type="EMBL" id="UOFN01000046">
    <property type="protein sequence ID" value="VAW75053.1"/>
    <property type="molecule type" value="Genomic_DNA"/>
</dbReference>
<accession>A0A3B0YFW3</accession>
<name>A0A3B0YFW3_9ZZZZ</name>